<dbReference type="OMA" id="WRKCGIA"/>
<dbReference type="InterPro" id="IPR001138">
    <property type="entry name" value="Zn2Cys6_DnaBD"/>
</dbReference>
<evidence type="ECO:0000256" key="4">
    <source>
        <dbReference type="ARBA" id="ARBA00023163"/>
    </source>
</evidence>
<dbReference type="GO" id="GO:0006351">
    <property type="term" value="P:DNA-templated transcription"/>
    <property type="evidence" value="ECO:0007669"/>
    <property type="project" value="InterPro"/>
</dbReference>
<keyword evidence="1" id="KW-0479">Metal-binding</keyword>
<dbReference type="InterPro" id="IPR053230">
    <property type="entry name" value="Trans_reg_galc"/>
</dbReference>
<dbReference type="GO" id="GO:0003677">
    <property type="term" value="F:DNA binding"/>
    <property type="evidence" value="ECO:0007669"/>
    <property type="project" value="UniProtKB-KW"/>
</dbReference>
<evidence type="ECO:0000256" key="2">
    <source>
        <dbReference type="ARBA" id="ARBA00023015"/>
    </source>
</evidence>
<proteinExistence type="predicted"/>
<dbReference type="GO" id="GO:0000981">
    <property type="term" value="F:DNA-binding transcription factor activity, RNA polymerase II-specific"/>
    <property type="evidence" value="ECO:0007669"/>
    <property type="project" value="InterPro"/>
</dbReference>
<dbReference type="InterPro" id="IPR007219">
    <property type="entry name" value="XnlR_reg_dom"/>
</dbReference>
<dbReference type="PANTHER" id="PTHR47654:SF1">
    <property type="entry name" value="ZN(II)2CYS6 TRANSCRIPTION FACTOR (EUROFUNG)"/>
    <property type="match status" value="1"/>
</dbReference>
<sequence length="745" mass="83673">MPFVKTSLVASYTPAINPTGRYFTAKGGFCSRCFPQAAGQVAMSGRPSRRSSRSENLPTVPPNDKDPFNYTNELESGEAVTPREPIVLGAYRPWNNPRAAGEQPMNAKVAIPRLDLPLVGNTGRVSQACHNCRKQKNKCSGHRPSCLRCQETNVLCVYVDGKRERNARQLTVITSQLQHYESLVRELYPKLFDTELGKVIDQALEKASLYSASLSLSSPTLAKVPDESDSSARTLPYVDHTLEDFNRDISLQAIGFTGEHSASAWLYRLRCLIGPTSSNPDDALAYPSKAVADELVDRYFQVAHASFPVVGKEIFLSQCRSFYSKSTAHPGNKWMALLNMVFAIAARHFELSGDQSQDHNIHAVYFTRAWQLHTSESIRLENPNLQQAQVEGLISLYLLSIGQANRSWRKCGIAIQSAVAMGIHLRSESPSITHVSKETRYRLWWALYLLDILLCVVTGRMPRMQQEHCTTPLPVPYKEEDFRDEHVMRLILDIQSRSRLMASLLSFDPSTEPNDPLAHSPSSPFMSHQASPGLQIQANVSLYFLYSIDLAAVMREAIEILYSPEAGRKSRNDTEMAMLSLNRAADNWFARLPGTYSFAEIRDDRPFVRQRTSLAFQYYSTKLVISQPALRCDVFSTGLDTPMAMVCLNAAGQMLDLLPNEPNISWLLGCSPWCSLHYLTQSTVVLTTQLLIQNQPRASERNEALERVQKALRWLHECSTKDPSYKRAWCNFTELLSSQGSKLSE</sequence>
<keyword evidence="9" id="KW-1185">Reference proteome</keyword>
<reference evidence="8" key="1">
    <citation type="journal article" date="2014" name="Nat. Commun.">
        <title>Multiple recent horizontal transfers of a large genomic region in cheese making fungi.</title>
        <authorList>
            <person name="Cheeseman K."/>
            <person name="Ropars J."/>
            <person name="Renault P."/>
            <person name="Dupont J."/>
            <person name="Gouzy J."/>
            <person name="Branca A."/>
            <person name="Abraham A.L."/>
            <person name="Ceppi M."/>
            <person name="Conseiller E."/>
            <person name="Debuchy R."/>
            <person name="Malagnac F."/>
            <person name="Goarin A."/>
            <person name="Silar P."/>
            <person name="Lacoste S."/>
            <person name="Sallet E."/>
            <person name="Bensimon A."/>
            <person name="Giraud T."/>
            <person name="Brygoo Y."/>
        </authorList>
    </citation>
    <scope>NUCLEOTIDE SEQUENCE [LARGE SCALE GENOMIC DNA]</scope>
    <source>
        <strain evidence="8">FM164</strain>
    </source>
</reference>
<name>W6R4B4_PENRF</name>
<keyword evidence="4" id="KW-0804">Transcription</keyword>
<dbReference type="CDD" id="cd12148">
    <property type="entry name" value="fungal_TF_MHR"/>
    <property type="match status" value="1"/>
</dbReference>
<protein>
    <submittedName>
        <fullName evidence="8">Zn(2)-C6 fungal-type DNA-binding domain</fullName>
    </submittedName>
</protein>
<dbReference type="PANTHER" id="PTHR47654">
    <property type="entry name" value="ZN(II)2CYS6 TRANSCRIPTION FACTOR (EUROFUNG)-RELATED"/>
    <property type="match status" value="1"/>
</dbReference>
<dbReference type="PROSITE" id="PS50048">
    <property type="entry name" value="ZN2_CY6_FUNGAL_2"/>
    <property type="match status" value="1"/>
</dbReference>
<dbReference type="Pfam" id="PF04082">
    <property type="entry name" value="Fungal_trans"/>
    <property type="match status" value="1"/>
</dbReference>
<evidence type="ECO:0000256" key="1">
    <source>
        <dbReference type="ARBA" id="ARBA00022723"/>
    </source>
</evidence>
<evidence type="ECO:0000313" key="9">
    <source>
        <dbReference type="Proteomes" id="UP000030686"/>
    </source>
</evidence>
<dbReference type="Gene3D" id="4.10.240.10">
    <property type="entry name" value="Zn(2)-C6 fungal-type DNA-binding domain"/>
    <property type="match status" value="1"/>
</dbReference>
<dbReference type="CDD" id="cd00067">
    <property type="entry name" value="GAL4"/>
    <property type="match status" value="1"/>
</dbReference>
<dbReference type="Proteomes" id="UP000030686">
    <property type="component" value="Unassembled WGS sequence"/>
</dbReference>
<organism evidence="8 9">
    <name type="scientific">Penicillium roqueforti (strain FM164)</name>
    <dbReference type="NCBI Taxonomy" id="1365484"/>
    <lineage>
        <taxon>Eukaryota</taxon>
        <taxon>Fungi</taxon>
        <taxon>Dikarya</taxon>
        <taxon>Ascomycota</taxon>
        <taxon>Pezizomycotina</taxon>
        <taxon>Eurotiomycetes</taxon>
        <taxon>Eurotiomycetidae</taxon>
        <taxon>Eurotiales</taxon>
        <taxon>Aspergillaceae</taxon>
        <taxon>Penicillium</taxon>
    </lineage>
</organism>
<dbReference type="SUPFAM" id="SSF57701">
    <property type="entry name" value="Zn2/Cys6 DNA-binding domain"/>
    <property type="match status" value="1"/>
</dbReference>
<dbReference type="GO" id="GO:0008270">
    <property type="term" value="F:zinc ion binding"/>
    <property type="evidence" value="ECO:0007669"/>
    <property type="project" value="InterPro"/>
</dbReference>
<dbReference type="SMART" id="SM00066">
    <property type="entry name" value="GAL4"/>
    <property type="match status" value="1"/>
</dbReference>
<evidence type="ECO:0000256" key="3">
    <source>
        <dbReference type="ARBA" id="ARBA00023125"/>
    </source>
</evidence>
<feature type="region of interest" description="Disordered" evidence="6">
    <location>
        <begin position="41"/>
        <end position="81"/>
    </location>
</feature>
<gene>
    <name evidence="8" type="ORF">PROQFM164_S05g000485</name>
</gene>
<dbReference type="InterPro" id="IPR036864">
    <property type="entry name" value="Zn2-C6_fun-type_DNA-bd_sf"/>
</dbReference>
<evidence type="ECO:0000256" key="5">
    <source>
        <dbReference type="ARBA" id="ARBA00023242"/>
    </source>
</evidence>
<keyword evidence="2" id="KW-0805">Transcription regulation</keyword>
<dbReference type="SMART" id="SM00906">
    <property type="entry name" value="Fungal_trans"/>
    <property type="match status" value="1"/>
</dbReference>
<dbReference type="Pfam" id="PF00172">
    <property type="entry name" value="Zn_clus"/>
    <property type="match status" value="1"/>
</dbReference>
<dbReference type="EMBL" id="HG792019">
    <property type="protein sequence ID" value="CDM36652.1"/>
    <property type="molecule type" value="Genomic_DNA"/>
</dbReference>
<evidence type="ECO:0000259" key="7">
    <source>
        <dbReference type="PROSITE" id="PS50048"/>
    </source>
</evidence>
<feature type="domain" description="Zn(2)-C6 fungal-type" evidence="7">
    <location>
        <begin position="128"/>
        <end position="158"/>
    </location>
</feature>
<keyword evidence="3 8" id="KW-0238">DNA-binding</keyword>
<dbReference type="OrthoDB" id="5296287at2759"/>
<dbReference type="AlphaFoldDB" id="W6R4B4"/>
<evidence type="ECO:0000256" key="6">
    <source>
        <dbReference type="SAM" id="MobiDB-lite"/>
    </source>
</evidence>
<evidence type="ECO:0000313" key="8">
    <source>
        <dbReference type="EMBL" id="CDM36652.1"/>
    </source>
</evidence>
<accession>W6R4B4</accession>
<keyword evidence="5" id="KW-0539">Nucleus</keyword>
<dbReference type="PROSITE" id="PS00463">
    <property type="entry name" value="ZN2_CY6_FUNGAL_1"/>
    <property type="match status" value="1"/>
</dbReference>